<dbReference type="RefSeq" id="WP_185066244.1">
    <property type="nucleotide sequence ID" value="NZ_BAABJP010000043.1"/>
</dbReference>
<reference evidence="3" key="1">
    <citation type="journal article" date="2019" name="Int. J. Syst. Evol. Microbiol.">
        <title>The Global Catalogue of Microorganisms (GCM) 10K type strain sequencing project: providing services to taxonomists for standard genome sequencing and annotation.</title>
        <authorList>
            <consortium name="The Broad Institute Genomics Platform"/>
            <consortium name="The Broad Institute Genome Sequencing Center for Infectious Disease"/>
            <person name="Wu L."/>
            <person name="Ma J."/>
        </authorList>
    </citation>
    <scope>NUCLEOTIDE SEQUENCE [LARGE SCALE GENOMIC DNA]</scope>
    <source>
        <strain evidence="3">JCM 18303</strain>
    </source>
</reference>
<evidence type="ECO:0000256" key="1">
    <source>
        <dbReference type="SAM" id="MobiDB-lite"/>
    </source>
</evidence>
<keyword evidence="3" id="KW-1185">Reference proteome</keyword>
<evidence type="ECO:0000313" key="3">
    <source>
        <dbReference type="Proteomes" id="UP001428817"/>
    </source>
</evidence>
<dbReference type="Proteomes" id="UP001428817">
    <property type="component" value="Unassembled WGS sequence"/>
</dbReference>
<comment type="caution">
    <text evidence="2">The sequence shown here is derived from an EMBL/GenBank/DDBJ whole genome shotgun (WGS) entry which is preliminary data.</text>
</comment>
<feature type="region of interest" description="Disordered" evidence="1">
    <location>
        <begin position="1"/>
        <end position="23"/>
    </location>
</feature>
<name>A0ABP9R051_9PSEU</name>
<protein>
    <submittedName>
        <fullName evidence="2">DUF3151 domain-containing protein</fullName>
    </submittedName>
</protein>
<organism evidence="2 3">
    <name type="scientific">Pseudonocardia eucalypti</name>
    <dbReference type="NCBI Taxonomy" id="648755"/>
    <lineage>
        <taxon>Bacteria</taxon>
        <taxon>Bacillati</taxon>
        <taxon>Actinomycetota</taxon>
        <taxon>Actinomycetes</taxon>
        <taxon>Pseudonocardiales</taxon>
        <taxon>Pseudonocardiaceae</taxon>
        <taxon>Pseudonocardia</taxon>
    </lineage>
</organism>
<dbReference type="InterPro" id="IPR014487">
    <property type="entry name" value="DUF3151"/>
</dbReference>
<gene>
    <name evidence="2" type="ORF">GCM10023321_66020</name>
</gene>
<sequence length="136" mass="14099">MHGNLLGPEPTLLPSDPSVEEALDAGQDPAVVAAAHPAASAPWAALAERALDAGENVAGYAFARTGYHRGLDALRRNGWKGFGPVPWAHRPNQGFLRALGALSRAAEAIGEQDEAIRCRDFLADSDPAAPAALGLA</sequence>
<dbReference type="EMBL" id="BAABJP010000043">
    <property type="protein sequence ID" value="GAA5169822.1"/>
    <property type="molecule type" value="Genomic_DNA"/>
</dbReference>
<accession>A0ABP9R051</accession>
<evidence type="ECO:0000313" key="2">
    <source>
        <dbReference type="EMBL" id="GAA5169822.1"/>
    </source>
</evidence>
<dbReference type="Pfam" id="PF11349">
    <property type="entry name" value="DUF3151"/>
    <property type="match status" value="1"/>
</dbReference>
<proteinExistence type="predicted"/>
<dbReference type="PIRSF" id="PIRSF017349">
    <property type="entry name" value="UCP017349"/>
    <property type="match status" value="1"/>
</dbReference>